<name>A0A4R6U1G4_9GAMM</name>
<evidence type="ECO:0000256" key="1">
    <source>
        <dbReference type="SAM" id="Coils"/>
    </source>
</evidence>
<reference evidence="3 4" key="1">
    <citation type="submission" date="2019-03" db="EMBL/GenBank/DDBJ databases">
        <title>Genomic Encyclopedia of Type Strains, Phase IV (KMG-IV): sequencing the most valuable type-strain genomes for metagenomic binning, comparative biology and taxonomic classification.</title>
        <authorList>
            <person name="Goeker M."/>
        </authorList>
    </citation>
    <scope>NUCLEOTIDE SEQUENCE [LARGE SCALE GENOMIC DNA]</scope>
    <source>
        <strain evidence="3 4">DSM 28679</strain>
    </source>
</reference>
<comment type="caution">
    <text evidence="3">The sequence shown here is derived from an EMBL/GenBank/DDBJ whole genome shotgun (WGS) entry which is preliminary data.</text>
</comment>
<protein>
    <submittedName>
        <fullName evidence="3">Uncharacterized protein DUF3584</fullName>
    </submittedName>
</protein>
<feature type="coiled-coil region" evidence="1">
    <location>
        <begin position="832"/>
        <end position="881"/>
    </location>
</feature>
<dbReference type="OrthoDB" id="9810371at2"/>
<keyword evidence="4" id="KW-1185">Reference proteome</keyword>
<feature type="compositionally biased region" description="Polar residues" evidence="2">
    <location>
        <begin position="516"/>
        <end position="527"/>
    </location>
</feature>
<organism evidence="3 4">
    <name type="scientific">Thiopseudomonas denitrificans</name>
    <dbReference type="NCBI Taxonomy" id="1501432"/>
    <lineage>
        <taxon>Bacteria</taxon>
        <taxon>Pseudomonadati</taxon>
        <taxon>Pseudomonadota</taxon>
        <taxon>Gammaproteobacteria</taxon>
        <taxon>Pseudomonadales</taxon>
        <taxon>Pseudomonadaceae</taxon>
        <taxon>Thiopseudomonas</taxon>
    </lineage>
</organism>
<sequence>MAHLLRIIMINGHLDGVVELDVQGHSNICGSNASGKTTLQRLVPVFYGERPNAVVPRTRQKFDRYYLPHANSYLVYEYRRESGAQCMAVLMRRTDEGVDYRLVAAPYDSSLFLQQQDNGELHARSYADFVRHLRVENIGFSNKIESISDYRAIIQNDVGGLKLDRLAVNRLRQDALRYSLCDNPHRLRHIEKLVSAVHAKEGKMDTLKTMLAAIFEEEGVDLPSTRIKSAQVREWVQQVRQSRRLQGLRQQFGKLDGQVLQLEDCEQLIARLQPLLQQDAGDLKRQHADLEQQISQWQGELQQQADSYDAQRLEQDNTLSQVKSEQQQTQLTLDNIEQRFHDYELRDMQALEQAVAQLGIWRAERDGLDEELLLLREAEGSSRQRFESRRHQLQDELLEFRNQVDQQLEQVRQQENRVRDEQARKRRELEEDYQREVNVERERFNEQRLQLIGQQKEVKVRLEGSLLESLELERLEEQQARVDSAQDQLNQKTAELDCLSQEHERARREQDGHLQQVGNQRQSLQRAQQEHEELQRQSEPKAGSLRAFLQEQQPGWQQRIGKVIRAELLERTDLNPQLMPQAEASLYQLKLDLSRLELPPHARDDEQLALALKQAMARVREEQALLEALEKQQKLFNQASDEAARHVSLARQQVQRLRGDLDMARGSLEQYRQELEQLKRRRREDLQQQLQELEQRLHQQQERQKSLLRERESAFNTRKLEELADSDEQLGRLKETYRQHEQNLQARQRSCAEQIRQLEQALKQELLEQGIDPERVSQLEAKLRELRQRIRTTEERSDELKDYQEFIRVDWQQRKPQLVASEYELHQRRVTLEEALRALSEAFNEQRKHQQQRIKDGRQQAQTLQQQLDSVQKLLRQLEQLPQLPAVPEGEPLQSADCRERIARMQQALAERSERAGAVSSALQQFERELIRDSAADFMDTWQQQLHQLGEQPPARALLQGFAGMLRLLEDQQQNLIQQGRNYGGDLYNFFTVFRDLNRHISEQSRRLSAEVTEEFALEGIGKSEVRIQSTIDELGFWQPLKAFSALHQQWEQHPGELPPESYLKQLGDVAELLRSDQQFSFESLIRLELHLNEGGSDLVIRNDRQLLESSSHGMAYLILCKYLLAFTRLLRGEARVTIHWPIDEIGTLAYHNVEKLFAACANNNIYIVGAFPNPESDVLTLFRQRYLIERKPGQPTRLKRIEPQLSRLSQLLQQQRQEVTP</sequence>
<dbReference type="InterPro" id="IPR021979">
    <property type="entry name" value="DUF3584"/>
</dbReference>
<feature type="coiled-coil region" evidence="1">
    <location>
        <begin position="280"/>
        <end position="339"/>
    </location>
</feature>
<feature type="region of interest" description="Disordered" evidence="2">
    <location>
        <begin position="502"/>
        <end position="541"/>
    </location>
</feature>
<dbReference type="EMBL" id="SNYK01000004">
    <property type="protein sequence ID" value="TDQ38493.1"/>
    <property type="molecule type" value="Genomic_DNA"/>
</dbReference>
<dbReference type="AlphaFoldDB" id="A0A4R6U1G4"/>
<dbReference type="RefSeq" id="WP_101496210.1">
    <property type="nucleotide sequence ID" value="NZ_LNJZ01000005.1"/>
</dbReference>
<accession>A0A4R6U1G4</accession>
<feature type="compositionally biased region" description="Basic and acidic residues" evidence="2">
    <location>
        <begin position="528"/>
        <end position="539"/>
    </location>
</feature>
<feature type="region of interest" description="Disordered" evidence="2">
    <location>
        <begin position="411"/>
        <end position="431"/>
    </location>
</feature>
<keyword evidence="1" id="KW-0175">Coiled coil</keyword>
<feature type="compositionally biased region" description="Basic and acidic residues" evidence="2">
    <location>
        <begin position="502"/>
        <end position="512"/>
    </location>
</feature>
<dbReference type="Pfam" id="PF12128">
    <property type="entry name" value="DUF3584"/>
    <property type="match status" value="1"/>
</dbReference>
<feature type="compositionally biased region" description="Basic and acidic residues" evidence="2">
    <location>
        <begin position="412"/>
        <end position="431"/>
    </location>
</feature>
<gene>
    <name evidence="3" type="ORF">DFQ45_10467</name>
</gene>
<proteinExistence type="predicted"/>
<dbReference type="Proteomes" id="UP000294575">
    <property type="component" value="Unassembled WGS sequence"/>
</dbReference>
<evidence type="ECO:0000313" key="3">
    <source>
        <dbReference type="EMBL" id="TDQ38493.1"/>
    </source>
</evidence>
<evidence type="ECO:0000313" key="4">
    <source>
        <dbReference type="Proteomes" id="UP000294575"/>
    </source>
</evidence>
<feature type="coiled-coil region" evidence="1">
    <location>
        <begin position="612"/>
        <end position="803"/>
    </location>
</feature>
<evidence type="ECO:0000256" key="2">
    <source>
        <dbReference type="SAM" id="MobiDB-lite"/>
    </source>
</evidence>